<keyword evidence="2" id="KW-0378">Hydrolase</keyword>
<protein>
    <submittedName>
        <fullName evidence="2">RidA family protein</fullName>
        <ecNumber evidence="2">3.5.-.-</ecNumber>
    </submittedName>
</protein>
<dbReference type="Pfam" id="PF01042">
    <property type="entry name" value="Ribonuc_L-PSP"/>
    <property type="match status" value="1"/>
</dbReference>
<dbReference type="SUPFAM" id="SSF55298">
    <property type="entry name" value="YjgF-like"/>
    <property type="match status" value="1"/>
</dbReference>
<dbReference type="Gene3D" id="3.30.1330.40">
    <property type="entry name" value="RutC-like"/>
    <property type="match status" value="1"/>
</dbReference>
<evidence type="ECO:0000313" key="2">
    <source>
        <dbReference type="EMBL" id="MDU0343072.1"/>
    </source>
</evidence>
<organism evidence="2 3">
    <name type="scientific">Bosea rubneri</name>
    <dbReference type="NCBI Taxonomy" id="3075434"/>
    <lineage>
        <taxon>Bacteria</taxon>
        <taxon>Pseudomonadati</taxon>
        <taxon>Pseudomonadota</taxon>
        <taxon>Alphaproteobacteria</taxon>
        <taxon>Hyphomicrobiales</taxon>
        <taxon>Boseaceae</taxon>
        <taxon>Bosea</taxon>
    </lineage>
</organism>
<dbReference type="InterPro" id="IPR006175">
    <property type="entry name" value="YjgF/YER057c/UK114"/>
</dbReference>
<dbReference type="RefSeq" id="WP_316020816.1">
    <property type="nucleotide sequence ID" value="NZ_JAWDID010000057.1"/>
</dbReference>
<dbReference type="PANTHER" id="PTHR11803:SF58">
    <property type="entry name" value="PROTEIN HMF1-RELATED"/>
    <property type="match status" value="1"/>
</dbReference>
<dbReference type="GO" id="GO:0016787">
    <property type="term" value="F:hydrolase activity"/>
    <property type="evidence" value="ECO:0007669"/>
    <property type="project" value="UniProtKB-KW"/>
</dbReference>
<proteinExistence type="inferred from homology"/>
<evidence type="ECO:0000313" key="3">
    <source>
        <dbReference type="Proteomes" id="UP001254257"/>
    </source>
</evidence>
<dbReference type="InterPro" id="IPR035959">
    <property type="entry name" value="RutC-like_sf"/>
</dbReference>
<dbReference type="Proteomes" id="UP001254257">
    <property type="component" value="Unassembled WGS sequence"/>
</dbReference>
<dbReference type="EC" id="3.5.-.-" evidence="2"/>
<dbReference type="EMBL" id="JAWDID010000057">
    <property type="protein sequence ID" value="MDU0343072.1"/>
    <property type="molecule type" value="Genomic_DNA"/>
</dbReference>
<reference evidence="2 3" key="1">
    <citation type="submission" date="2023-09" db="EMBL/GenBank/DDBJ databases">
        <title>Whole genome shotgun sequencing (WGS) of Bosea sp. ZW T0_25, isolated from stored onions (Allium cepa).</title>
        <authorList>
            <person name="Stoll D.A."/>
            <person name="Huch M."/>
        </authorList>
    </citation>
    <scope>NUCLEOTIDE SEQUENCE [LARGE SCALE GENOMIC DNA]</scope>
    <source>
        <strain evidence="2 3">ZW T0_25</strain>
    </source>
</reference>
<comment type="caution">
    <text evidence="2">The sequence shown here is derived from an EMBL/GenBank/DDBJ whole genome shotgun (WGS) entry which is preliminary data.</text>
</comment>
<evidence type="ECO:0000256" key="1">
    <source>
        <dbReference type="ARBA" id="ARBA00010552"/>
    </source>
</evidence>
<comment type="similarity">
    <text evidence="1">Belongs to the RutC family.</text>
</comment>
<name>A0ABU3SE55_9HYPH</name>
<keyword evidence="3" id="KW-1185">Reference proteome</keyword>
<accession>A0ABU3SE55</accession>
<dbReference type="PANTHER" id="PTHR11803">
    <property type="entry name" value="2-IMINOBUTANOATE/2-IMINOPROPANOATE DEAMINASE RIDA"/>
    <property type="match status" value="1"/>
</dbReference>
<gene>
    <name evidence="2" type="ORF">RKE40_24515</name>
</gene>
<dbReference type="CDD" id="cd00448">
    <property type="entry name" value="YjgF_YER057c_UK114_family"/>
    <property type="match status" value="1"/>
</dbReference>
<sequence>MKPLSPATIRPPFARYSHGVELPAGQRLVFCSGQLGIAADGTIPESPREQADLCFANIAAILGEAGMTLADIVRVNAYVTDRAHMKGYMESRDAHVGTPPPASTLMIVSGFTLPEFKVEIEIVAAAPEKRRKTARSITAPKF</sequence>